<dbReference type="AlphaFoldDB" id="A0A7J6XGY1"/>
<feature type="region of interest" description="Disordered" evidence="1">
    <location>
        <begin position="1"/>
        <end position="52"/>
    </location>
</feature>
<accession>A0A7J6XGY1</accession>
<keyword evidence="3" id="KW-1185">Reference proteome</keyword>
<reference evidence="2 3" key="1">
    <citation type="submission" date="2020-06" db="EMBL/GenBank/DDBJ databases">
        <title>Transcriptomic and genomic resources for Thalictrum thalictroides and T. hernandezii: Facilitating candidate gene discovery in an emerging model plant lineage.</title>
        <authorList>
            <person name="Arias T."/>
            <person name="Riano-Pachon D.M."/>
            <person name="Di Stilio V.S."/>
        </authorList>
    </citation>
    <scope>NUCLEOTIDE SEQUENCE [LARGE SCALE GENOMIC DNA]</scope>
    <source>
        <strain evidence="3">cv. WT478/WT964</strain>
        <tissue evidence="2">Leaves</tissue>
    </source>
</reference>
<organism evidence="2 3">
    <name type="scientific">Thalictrum thalictroides</name>
    <name type="common">Rue-anemone</name>
    <name type="synonym">Anemone thalictroides</name>
    <dbReference type="NCBI Taxonomy" id="46969"/>
    <lineage>
        <taxon>Eukaryota</taxon>
        <taxon>Viridiplantae</taxon>
        <taxon>Streptophyta</taxon>
        <taxon>Embryophyta</taxon>
        <taxon>Tracheophyta</taxon>
        <taxon>Spermatophyta</taxon>
        <taxon>Magnoliopsida</taxon>
        <taxon>Ranunculales</taxon>
        <taxon>Ranunculaceae</taxon>
        <taxon>Thalictroideae</taxon>
        <taxon>Thalictrum</taxon>
    </lineage>
</organism>
<protein>
    <submittedName>
        <fullName evidence="2">Uncharacterized protein</fullName>
    </submittedName>
</protein>
<dbReference type="Proteomes" id="UP000554482">
    <property type="component" value="Unassembled WGS sequence"/>
</dbReference>
<dbReference type="EMBL" id="JABWDY010000041">
    <property type="protein sequence ID" value="KAF5208428.1"/>
    <property type="molecule type" value="Genomic_DNA"/>
</dbReference>
<evidence type="ECO:0000256" key="1">
    <source>
        <dbReference type="SAM" id="MobiDB-lite"/>
    </source>
</evidence>
<sequence>MPRRRMKIKKRKAKADKKGANKKAKATTSSKLTGRGGNRSKAQVPTSTQKSVQANLDRADINDTLDLNNFPQDCFM</sequence>
<gene>
    <name evidence="2" type="ORF">FRX31_001985</name>
</gene>
<name>A0A7J6XGY1_THATH</name>
<feature type="compositionally biased region" description="Polar residues" evidence="1">
    <location>
        <begin position="40"/>
        <end position="52"/>
    </location>
</feature>
<evidence type="ECO:0000313" key="2">
    <source>
        <dbReference type="EMBL" id="KAF5208428.1"/>
    </source>
</evidence>
<feature type="compositionally biased region" description="Basic residues" evidence="1">
    <location>
        <begin position="1"/>
        <end position="25"/>
    </location>
</feature>
<proteinExistence type="predicted"/>
<comment type="caution">
    <text evidence="2">The sequence shown here is derived from an EMBL/GenBank/DDBJ whole genome shotgun (WGS) entry which is preliminary data.</text>
</comment>
<evidence type="ECO:0000313" key="3">
    <source>
        <dbReference type="Proteomes" id="UP000554482"/>
    </source>
</evidence>